<dbReference type="Pfam" id="PF00011">
    <property type="entry name" value="HSP20"/>
    <property type="match status" value="1"/>
</dbReference>
<organism evidence="4 5">
    <name type="scientific">Priestia veravalensis</name>
    <dbReference type="NCBI Taxonomy" id="1414648"/>
    <lineage>
        <taxon>Bacteria</taxon>
        <taxon>Bacillati</taxon>
        <taxon>Bacillota</taxon>
        <taxon>Bacilli</taxon>
        <taxon>Bacillales</taxon>
        <taxon>Bacillaceae</taxon>
        <taxon>Priestia</taxon>
    </lineage>
</organism>
<dbReference type="PANTHER" id="PTHR11527">
    <property type="entry name" value="HEAT-SHOCK PROTEIN 20 FAMILY MEMBER"/>
    <property type="match status" value="1"/>
</dbReference>
<dbReference type="GeneID" id="93681997"/>
<evidence type="ECO:0000313" key="5">
    <source>
        <dbReference type="Proteomes" id="UP000053681"/>
    </source>
</evidence>
<comment type="similarity">
    <text evidence="1 2">Belongs to the small heat shock protein (HSP20) family.</text>
</comment>
<feature type="domain" description="SHSP" evidence="3">
    <location>
        <begin position="31"/>
        <end position="144"/>
    </location>
</feature>
<dbReference type="AlphaFoldDB" id="A0A0V8JIB5"/>
<comment type="caution">
    <text evidence="4">The sequence shown here is derived from an EMBL/GenBank/DDBJ whole genome shotgun (WGS) entry which is preliminary data.</text>
</comment>
<protein>
    <submittedName>
        <fullName evidence="4">Heat-shock protein</fullName>
    </submittedName>
</protein>
<name>A0A0V8JIB5_9BACI</name>
<dbReference type="RefSeq" id="WP_025912110.1">
    <property type="nucleotide sequence ID" value="NZ_KQ758681.1"/>
</dbReference>
<dbReference type="EMBL" id="LNQP01000066">
    <property type="protein sequence ID" value="KSU86782.1"/>
    <property type="molecule type" value="Genomic_DNA"/>
</dbReference>
<keyword evidence="5" id="KW-1185">Reference proteome</keyword>
<gene>
    <name evidence="4" type="ORF">AS180_16645</name>
</gene>
<evidence type="ECO:0000256" key="1">
    <source>
        <dbReference type="PROSITE-ProRule" id="PRU00285"/>
    </source>
</evidence>
<evidence type="ECO:0000259" key="3">
    <source>
        <dbReference type="PROSITE" id="PS01031"/>
    </source>
</evidence>
<dbReference type="InterPro" id="IPR002068">
    <property type="entry name" value="A-crystallin/Hsp20_dom"/>
</dbReference>
<evidence type="ECO:0000313" key="4">
    <source>
        <dbReference type="EMBL" id="KSU86782.1"/>
    </source>
</evidence>
<dbReference type="PROSITE" id="PS01031">
    <property type="entry name" value="SHSP"/>
    <property type="match status" value="1"/>
</dbReference>
<proteinExistence type="inferred from homology"/>
<accession>A0A0V8JIB5</accession>
<reference evidence="4 5" key="1">
    <citation type="submission" date="2015-11" db="EMBL/GenBank/DDBJ databases">
        <title>Bacillus caseinolyticus sp nov.</title>
        <authorList>
            <person name="Dastager S.G."/>
            <person name="Mawlankar R."/>
        </authorList>
    </citation>
    <scope>NUCLEOTIDE SEQUENCE [LARGE SCALE GENOMIC DNA]</scope>
    <source>
        <strain evidence="4 5">SGD-V-76</strain>
    </source>
</reference>
<dbReference type="SUPFAM" id="SSF49764">
    <property type="entry name" value="HSP20-like chaperones"/>
    <property type="match status" value="1"/>
</dbReference>
<dbReference type="CDD" id="cd06464">
    <property type="entry name" value="ACD_sHsps-like"/>
    <property type="match status" value="1"/>
</dbReference>
<dbReference type="Proteomes" id="UP000053681">
    <property type="component" value="Unassembled WGS sequence"/>
</dbReference>
<dbReference type="Gene3D" id="2.60.40.790">
    <property type="match status" value="1"/>
</dbReference>
<evidence type="ECO:0000256" key="2">
    <source>
        <dbReference type="RuleBase" id="RU003616"/>
    </source>
</evidence>
<sequence>MSKHFDDLDWSSLHDKVEEMLGTHFWNDFTTLLPKKFPAVDLYETEKEGIIVAELPGLQSAKDVEIKVELNTLTIQGQLPYSYEVAKPHLKINERHTGVFMRTIKLPFQFVENEIKAKYRNGLLEIKLLKQEVNQQIAIEFNEE</sequence>
<dbReference type="InterPro" id="IPR008978">
    <property type="entry name" value="HSP20-like_chaperone"/>
</dbReference>
<dbReference type="InterPro" id="IPR031107">
    <property type="entry name" value="Small_HSP"/>
</dbReference>